<gene>
    <name evidence="1" type="ORF">GCM10011594_43910</name>
</gene>
<dbReference type="Proteomes" id="UP000655208">
    <property type="component" value="Unassembled WGS sequence"/>
</dbReference>
<proteinExistence type="predicted"/>
<comment type="caution">
    <text evidence="1">The sequence shown here is derived from an EMBL/GenBank/DDBJ whole genome shotgun (WGS) entry which is preliminary data.</text>
</comment>
<evidence type="ECO:0000313" key="2">
    <source>
        <dbReference type="Proteomes" id="UP000655208"/>
    </source>
</evidence>
<sequence length="198" mass="20880">MLIAPGGATDAAAACPPKPHITSTVTVQLAVAFPYRPVADLSTDTEDSGADCSFTDREILLGAQLDDVQGCGGVEIHVSFTGWKIPPGALYNGSAHARVTTHYGCVRTSDGEVRDTVTDSHIQLLSAGAADPVIGDDGSGVFQFYDVWAAPILKVSCRTGEQPAELSITVHQMRVDVGADFEKPVLSFPVTGSWTLHR</sequence>
<keyword evidence="2" id="KW-1185">Reference proteome</keyword>
<dbReference type="EMBL" id="BMNA01000022">
    <property type="protein sequence ID" value="GGM19036.1"/>
    <property type="molecule type" value="Genomic_DNA"/>
</dbReference>
<evidence type="ECO:0008006" key="3">
    <source>
        <dbReference type="Google" id="ProtNLM"/>
    </source>
</evidence>
<dbReference type="RefSeq" id="WP_188945000.1">
    <property type="nucleotide sequence ID" value="NZ_BMNA01000022.1"/>
</dbReference>
<name>A0A917TDP3_9ACTN</name>
<protein>
    <recommendedName>
        <fullName evidence="3">DUF4360 domain-containing protein</fullName>
    </recommendedName>
</protein>
<reference evidence="1" key="2">
    <citation type="submission" date="2020-09" db="EMBL/GenBank/DDBJ databases">
        <authorList>
            <person name="Sun Q."/>
            <person name="Zhou Y."/>
        </authorList>
    </citation>
    <scope>NUCLEOTIDE SEQUENCE</scope>
    <source>
        <strain evidence="1">CGMCC 4.7308</strain>
    </source>
</reference>
<accession>A0A917TDP3</accession>
<reference evidence="1" key="1">
    <citation type="journal article" date="2014" name="Int. J. Syst. Evol. Microbiol.">
        <title>Complete genome sequence of Corynebacterium casei LMG S-19264T (=DSM 44701T), isolated from a smear-ripened cheese.</title>
        <authorList>
            <consortium name="US DOE Joint Genome Institute (JGI-PGF)"/>
            <person name="Walter F."/>
            <person name="Albersmeier A."/>
            <person name="Kalinowski J."/>
            <person name="Ruckert C."/>
        </authorList>
    </citation>
    <scope>NUCLEOTIDE SEQUENCE</scope>
    <source>
        <strain evidence="1">CGMCC 4.7308</strain>
    </source>
</reference>
<organism evidence="1 2">
    <name type="scientific">Nakamurella endophytica</name>
    <dbReference type="NCBI Taxonomy" id="1748367"/>
    <lineage>
        <taxon>Bacteria</taxon>
        <taxon>Bacillati</taxon>
        <taxon>Actinomycetota</taxon>
        <taxon>Actinomycetes</taxon>
        <taxon>Nakamurellales</taxon>
        <taxon>Nakamurellaceae</taxon>
        <taxon>Nakamurella</taxon>
    </lineage>
</organism>
<evidence type="ECO:0000313" key="1">
    <source>
        <dbReference type="EMBL" id="GGM19036.1"/>
    </source>
</evidence>
<dbReference type="AlphaFoldDB" id="A0A917TDP3"/>